<protein>
    <submittedName>
        <fullName evidence="7">Cytochrome c</fullName>
    </submittedName>
</protein>
<dbReference type="PANTHER" id="PTHR35008">
    <property type="entry name" value="BLL4482 PROTEIN-RELATED"/>
    <property type="match status" value="1"/>
</dbReference>
<evidence type="ECO:0000313" key="7">
    <source>
        <dbReference type="EMBL" id="NKF23871.1"/>
    </source>
</evidence>
<feature type="chain" id="PRO_5036729814" evidence="5">
    <location>
        <begin position="24"/>
        <end position="144"/>
    </location>
</feature>
<organism evidence="7 8">
    <name type="scientific">Solimonas marina</name>
    <dbReference type="NCBI Taxonomy" id="2714601"/>
    <lineage>
        <taxon>Bacteria</taxon>
        <taxon>Pseudomonadati</taxon>
        <taxon>Pseudomonadota</taxon>
        <taxon>Gammaproteobacteria</taxon>
        <taxon>Nevskiales</taxon>
        <taxon>Nevskiaceae</taxon>
        <taxon>Solimonas</taxon>
    </lineage>
</organism>
<proteinExistence type="predicted"/>
<dbReference type="Pfam" id="PF13442">
    <property type="entry name" value="Cytochrome_CBB3"/>
    <property type="match status" value="1"/>
</dbReference>
<evidence type="ECO:0000256" key="1">
    <source>
        <dbReference type="ARBA" id="ARBA00022617"/>
    </source>
</evidence>
<comment type="caution">
    <text evidence="7">The sequence shown here is derived from an EMBL/GenBank/DDBJ whole genome shotgun (WGS) entry which is preliminary data.</text>
</comment>
<reference evidence="7" key="1">
    <citation type="submission" date="2020-03" db="EMBL/GenBank/DDBJ databases">
        <title>Solimonas marina sp. nov., isolated from deep seawater of the Pacific Ocean.</title>
        <authorList>
            <person name="Liu X."/>
            <person name="Lai Q."/>
            <person name="Sun F."/>
            <person name="Gai Y."/>
            <person name="Li G."/>
            <person name="Shao Z."/>
        </authorList>
    </citation>
    <scope>NUCLEOTIDE SEQUENCE</scope>
    <source>
        <strain evidence="7">C16B3</strain>
    </source>
</reference>
<accession>A0A970BAZ3</accession>
<keyword evidence="8" id="KW-1185">Reference proteome</keyword>
<dbReference type="EMBL" id="JAAVXB010000010">
    <property type="protein sequence ID" value="NKF23871.1"/>
    <property type="molecule type" value="Genomic_DNA"/>
</dbReference>
<feature type="domain" description="Cytochrome c" evidence="6">
    <location>
        <begin position="39"/>
        <end position="118"/>
    </location>
</feature>
<sequence length="144" mass="15287">MKKTYVKGLAAVLLMAVAGPVLADNAGPSMTDKPTEAASQMPLGEQVYTTTCQECHMPNAMGAEGAGRYPALAKNPKLAAKQYPMVMVVNGSKAMPSFARQLDADEIAAVVNYVRTHFGNNYKDKVTAAEVKAVLPKTGPYEGH</sequence>
<dbReference type="GO" id="GO:0009055">
    <property type="term" value="F:electron transfer activity"/>
    <property type="evidence" value="ECO:0007669"/>
    <property type="project" value="InterPro"/>
</dbReference>
<dbReference type="InterPro" id="IPR036909">
    <property type="entry name" value="Cyt_c-like_dom_sf"/>
</dbReference>
<evidence type="ECO:0000256" key="4">
    <source>
        <dbReference type="PROSITE-ProRule" id="PRU00433"/>
    </source>
</evidence>
<dbReference type="InterPro" id="IPR009056">
    <property type="entry name" value="Cyt_c-like_dom"/>
</dbReference>
<evidence type="ECO:0000256" key="2">
    <source>
        <dbReference type="ARBA" id="ARBA00022723"/>
    </source>
</evidence>
<dbReference type="AlphaFoldDB" id="A0A970BAZ3"/>
<dbReference type="Gene3D" id="1.10.760.10">
    <property type="entry name" value="Cytochrome c-like domain"/>
    <property type="match status" value="1"/>
</dbReference>
<name>A0A970BAZ3_9GAMM</name>
<dbReference type="SUPFAM" id="SSF46626">
    <property type="entry name" value="Cytochrome c"/>
    <property type="match status" value="1"/>
</dbReference>
<feature type="signal peptide" evidence="5">
    <location>
        <begin position="1"/>
        <end position="23"/>
    </location>
</feature>
<keyword evidence="3 4" id="KW-0408">Iron</keyword>
<keyword evidence="2 4" id="KW-0479">Metal-binding</keyword>
<dbReference type="GO" id="GO:0046872">
    <property type="term" value="F:metal ion binding"/>
    <property type="evidence" value="ECO:0007669"/>
    <property type="project" value="UniProtKB-KW"/>
</dbReference>
<evidence type="ECO:0000256" key="5">
    <source>
        <dbReference type="SAM" id="SignalP"/>
    </source>
</evidence>
<evidence type="ECO:0000256" key="3">
    <source>
        <dbReference type="ARBA" id="ARBA00023004"/>
    </source>
</evidence>
<dbReference type="PROSITE" id="PS51007">
    <property type="entry name" value="CYTC"/>
    <property type="match status" value="1"/>
</dbReference>
<gene>
    <name evidence="7" type="ORF">G7Y82_16275</name>
</gene>
<dbReference type="InterPro" id="IPR051459">
    <property type="entry name" value="Cytochrome_c-type_DH"/>
</dbReference>
<dbReference type="GO" id="GO:0020037">
    <property type="term" value="F:heme binding"/>
    <property type="evidence" value="ECO:0007669"/>
    <property type="project" value="InterPro"/>
</dbReference>
<keyword evidence="5" id="KW-0732">Signal</keyword>
<dbReference type="PANTHER" id="PTHR35008:SF9">
    <property type="entry name" value="CYTOCHROME C DOMAIN-CONTAINING PROTEIN"/>
    <property type="match status" value="1"/>
</dbReference>
<dbReference type="Proteomes" id="UP000653472">
    <property type="component" value="Unassembled WGS sequence"/>
</dbReference>
<dbReference type="RefSeq" id="WP_168149195.1">
    <property type="nucleotide sequence ID" value="NZ_JAAVXB010000010.1"/>
</dbReference>
<keyword evidence="1 4" id="KW-0349">Heme</keyword>
<evidence type="ECO:0000259" key="6">
    <source>
        <dbReference type="PROSITE" id="PS51007"/>
    </source>
</evidence>
<evidence type="ECO:0000313" key="8">
    <source>
        <dbReference type="Proteomes" id="UP000653472"/>
    </source>
</evidence>